<evidence type="ECO:0000256" key="3">
    <source>
        <dbReference type="ARBA" id="ARBA00022989"/>
    </source>
</evidence>
<comment type="caution">
    <text evidence="6">The sequence shown here is derived from an EMBL/GenBank/DDBJ whole genome shotgun (WGS) entry which is preliminary data.</text>
</comment>
<keyword evidence="4" id="KW-0472">Membrane</keyword>
<dbReference type="PANTHER" id="PTHR36985">
    <property type="entry name" value="TRANSLOCATION AND ASSEMBLY MODULE SUBUNIT TAMB"/>
    <property type="match status" value="1"/>
</dbReference>
<dbReference type="InterPro" id="IPR007452">
    <property type="entry name" value="TamB_C"/>
</dbReference>
<evidence type="ECO:0000256" key="2">
    <source>
        <dbReference type="ARBA" id="ARBA00022692"/>
    </source>
</evidence>
<reference evidence="6" key="1">
    <citation type="journal article" date="2020" name="mSystems">
        <title>Genome- and Community-Level Interaction Insights into Carbon Utilization and Element Cycling Functions of Hydrothermarchaeota in Hydrothermal Sediment.</title>
        <authorList>
            <person name="Zhou Z."/>
            <person name="Liu Y."/>
            <person name="Xu W."/>
            <person name="Pan J."/>
            <person name="Luo Z.H."/>
            <person name="Li M."/>
        </authorList>
    </citation>
    <scope>NUCLEOTIDE SEQUENCE [LARGE SCALE GENOMIC DNA]</scope>
    <source>
        <strain evidence="6">HyVt-380</strain>
    </source>
</reference>
<dbReference type="Proteomes" id="UP000886384">
    <property type="component" value="Unassembled WGS sequence"/>
</dbReference>
<protein>
    <submittedName>
        <fullName evidence="6">Translocation/assembly module TamB</fullName>
    </submittedName>
</protein>
<dbReference type="GO" id="GO:0005886">
    <property type="term" value="C:plasma membrane"/>
    <property type="evidence" value="ECO:0007669"/>
    <property type="project" value="InterPro"/>
</dbReference>
<dbReference type="PANTHER" id="PTHR36985:SF1">
    <property type="entry name" value="TRANSLOCATION AND ASSEMBLY MODULE SUBUNIT TAMB"/>
    <property type="match status" value="1"/>
</dbReference>
<dbReference type="GO" id="GO:0097347">
    <property type="term" value="C:TAM protein secretion complex"/>
    <property type="evidence" value="ECO:0007669"/>
    <property type="project" value="TreeGrafter"/>
</dbReference>
<evidence type="ECO:0000313" key="6">
    <source>
        <dbReference type="EMBL" id="HEC75515.1"/>
    </source>
</evidence>
<organism evidence="6">
    <name type="scientific">Methylophaga aminisulfidivorans</name>
    <dbReference type="NCBI Taxonomy" id="230105"/>
    <lineage>
        <taxon>Bacteria</taxon>
        <taxon>Pseudomonadati</taxon>
        <taxon>Pseudomonadota</taxon>
        <taxon>Gammaproteobacteria</taxon>
        <taxon>Thiotrichales</taxon>
        <taxon>Piscirickettsiaceae</taxon>
        <taxon>Methylophaga</taxon>
    </lineage>
</organism>
<feature type="non-terminal residue" evidence="6">
    <location>
        <position position="1"/>
    </location>
</feature>
<comment type="subcellular location">
    <subcellularLocation>
        <location evidence="1">Membrane</location>
        <topology evidence="1">Single-pass membrane protein</topology>
    </subcellularLocation>
</comment>
<sequence>LAGLNLPELTIDSVKLDISGTQQAHQINLNVISPAIQLQAMANGGFEQQQWQGIFSQFSFGNDKAGKWQLGEHSLITLSADKQAFPQHCWSSEKGQLCLQANHDGVKWQTAGNFKAVPVSLFDQFVVELEQLTGSLRGKFSLAGDESKAITGNGEVYLDEASVQLNQTALNQKEPLHLNNTFLNYQLDKNQTSVQLNIEPELAGVSAIKADIKTVSIVDISDHPEQAELNGELKTSIADLTALQLSHPAFDGVKGRFDMNLSIAGTVSQPEIIGKATLAHGQVKLVDAGIILKNINADIQGDIDKVDIKLKADSGEGNVAINGRYALLDKGWELSADVTGKNFEVMNTTEALVIAEPDISVLVTPKLTKVTGKVLIPRASIEPTQFNSSVSPSSDVVVINNQTTEDASLHKTDINLTISLGDKVNIKALGFQGRLTGDLTVSGDPQDILIGNGLITIKDGSYLAYGQLLKVDDGKIRFAGPIDNPELDIKAVREGKTVTAGLRIEGNVSSPQATLFSSPDMSQDNILSYILLGKPIDQASATDAALLASAASGMGLQNGAMIGDQIANTFGLDEFAITGDSKENAALTIGKALSPKLYLSYGIGVFDSISTVELRYELTKIWSIKAESGSQSGVDLMYTYEPKSDK</sequence>
<name>A0A7C1W5H5_9GAMM</name>
<feature type="domain" description="Translocation and assembly module TamB C-terminal" evidence="5">
    <location>
        <begin position="311"/>
        <end position="641"/>
    </location>
</feature>
<evidence type="ECO:0000256" key="1">
    <source>
        <dbReference type="ARBA" id="ARBA00004167"/>
    </source>
</evidence>
<evidence type="ECO:0000259" key="5">
    <source>
        <dbReference type="Pfam" id="PF04357"/>
    </source>
</evidence>
<accession>A0A7C1W5H5</accession>
<proteinExistence type="predicted"/>
<keyword evidence="3" id="KW-1133">Transmembrane helix</keyword>
<gene>
    <name evidence="6" type="ORF">ENI26_14295</name>
</gene>
<dbReference type="EMBL" id="DRHY01000338">
    <property type="protein sequence ID" value="HEC75515.1"/>
    <property type="molecule type" value="Genomic_DNA"/>
</dbReference>
<dbReference type="GO" id="GO:0009306">
    <property type="term" value="P:protein secretion"/>
    <property type="evidence" value="ECO:0007669"/>
    <property type="project" value="InterPro"/>
</dbReference>
<dbReference type="AlphaFoldDB" id="A0A7C1W5H5"/>
<keyword evidence="2" id="KW-0812">Transmembrane</keyword>
<dbReference type="Pfam" id="PF04357">
    <property type="entry name" value="TamB"/>
    <property type="match status" value="1"/>
</dbReference>
<evidence type="ECO:0000256" key="4">
    <source>
        <dbReference type="ARBA" id="ARBA00023136"/>
    </source>
</evidence>